<evidence type="ECO:0000256" key="16">
    <source>
        <dbReference type="ARBA" id="ARBA00051585"/>
    </source>
</evidence>
<dbReference type="InterPro" id="IPR000873">
    <property type="entry name" value="AMP-dep_synth/lig_dom"/>
</dbReference>
<dbReference type="AlphaFoldDB" id="A0A6G1HEV3"/>
<keyword evidence="11" id="KW-0067">ATP-binding</keyword>
<keyword evidence="9" id="KW-0812">Transmembrane</keyword>
<dbReference type="Gene3D" id="3.30.300.30">
    <property type="match status" value="1"/>
</dbReference>
<dbReference type="PANTHER" id="PTHR43107">
    <property type="entry name" value="LONG-CHAIN FATTY ACID TRANSPORT PROTEIN"/>
    <property type="match status" value="1"/>
</dbReference>
<evidence type="ECO:0000256" key="8">
    <source>
        <dbReference type="ARBA" id="ARBA00022677"/>
    </source>
</evidence>
<evidence type="ECO:0000259" key="20">
    <source>
        <dbReference type="Pfam" id="PF00501"/>
    </source>
</evidence>
<evidence type="ECO:0000256" key="1">
    <source>
        <dbReference type="ARBA" id="ARBA00004502"/>
    </source>
</evidence>
<keyword evidence="10" id="KW-0547">Nucleotide-binding</keyword>
<accession>A0A6G1HEV3</accession>
<comment type="similarity">
    <text evidence="4">Belongs to the ATP-dependent AMP-binding enzyme family.</text>
</comment>
<dbReference type="EMBL" id="ML977139">
    <property type="protein sequence ID" value="KAF1991572.1"/>
    <property type="molecule type" value="Genomic_DNA"/>
</dbReference>
<evidence type="ECO:0000256" key="9">
    <source>
        <dbReference type="ARBA" id="ARBA00022692"/>
    </source>
</evidence>
<evidence type="ECO:0000256" key="4">
    <source>
        <dbReference type="ARBA" id="ARBA00006432"/>
    </source>
</evidence>
<evidence type="ECO:0000256" key="2">
    <source>
        <dbReference type="ARBA" id="ARBA00004585"/>
    </source>
</evidence>
<dbReference type="Pfam" id="PF00501">
    <property type="entry name" value="AMP-binding"/>
    <property type="match status" value="1"/>
</dbReference>
<keyword evidence="13" id="KW-0445">Lipid transport</keyword>
<evidence type="ECO:0000313" key="21">
    <source>
        <dbReference type="EMBL" id="KAF1991572.1"/>
    </source>
</evidence>
<keyword evidence="14" id="KW-0472">Membrane</keyword>
<comment type="catalytic activity">
    <reaction evidence="16">
        <text>a very long-chain fatty acid + ATP + CoA = a very long-chain fatty acyl-CoA + AMP + diphosphate</text>
        <dbReference type="Rhea" id="RHEA:54536"/>
        <dbReference type="ChEBI" id="CHEBI:30616"/>
        <dbReference type="ChEBI" id="CHEBI:33019"/>
        <dbReference type="ChEBI" id="CHEBI:57287"/>
        <dbReference type="ChEBI" id="CHEBI:58950"/>
        <dbReference type="ChEBI" id="CHEBI:138261"/>
        <dbReference type="ChEBI" id="CHEBI:456215"/>
    </reaction>
</comment>
<keyword evidence="7" id="KW-0436">Ligase</keyword>
<dbReference type="Proteomes" id="UP000800041">
    <property type="component" value="Unassembled WGS sequence"/>
</dbReference>
<evidence type="ECO:0000256" key="11">
    <source>
        <dbReference type="ARBA" id="ARBA00022840"/>
    </source>
</evidence>
<sequence>MALATTAAIAAITATTAAAAYLDAKFHIRKDLRVLGSLKHGDKLVAEAEAKNRMSLWYPFEAQAQRIPNEDCLWSREGTYTWRETYAQGCRYAQFFLSQGIKPKSLVAFYLTNTPEFILAMLGSWAVGTAPANINYNLAGNALIHCLRVSGSKIVLVDEDSDCRARIEESRDRIERELGMKIVVLDAATKAQIGSLPSDRPKDELRSGLKGEFPMCLLYTSGSTGHPKACPFPVSRGFYLAGPRLAGMGLKPQPNGDRWYDCMPLYHGTGNTTAVACLTGGLTLCIGKKFSTSGFWNEIRASKATAFVYVGETARYLLAAKETPQDKEHNVRVMYGNGMRPDVWMKFRQRFGIETVVEFFNSTEGVFALQNTSNGEYLANAVGHHGALLRFATRQSYIPVLIDHETGKIWRDPKTGFAKRNSFEEGGEILCKVEDESGFAGYWGNSEATKKMFERNVFVKGDMYYRTGDALRRTSDGRWFFLDRLGDTFRWKSENVSTAEVAEVLGHFPGIVEAIVYGALVPGHDGRAGCAALFIDPKIDPSTYPAFFRSLLDHCRQKLPRYAVPVFLRLQNAMSPMHNQKQNKIPLKKEGIDLDQVYGEGMDLEEGVKAGKDGMMWLPSSLDRKGRDEYVAYRQKDWEGIQKAAKSKL</sequence>
<name>A0A6G1HEV3_9PEZI</name>
<keyword evidence="22" id="KW-1185">Reference proteome</keyword>
<keyword evidence="6" id="KW-1003">Cell membrane</keyword>
<proteinExistence type="inferred from homology"/>
<keyword evidence="12" id="KW-1133">Transmembrane helix</keyword>
<evidence type="ECO:0000256" key="6">
    <source>
        <dbReference type="ARBA" id="ARBA00022475"/>
    </source>
</evidence>
<evidence type="ECO:0000313" key="22">
    <source>
        <dbReference type="Proteomes" id="UP000800041"/>
    </source>
</evidence>
<dbReference type="GO" id="GO:0005811">
    <property type="term" value="C:lipid droplet"/>
    <property type="evidence" value="ECO:0007669"/>
    <property type="project" value="UniProtKB-SubCell"/>
</dbReference>
<organism evidence="21 22">
    <name type="scientific">Aulographum hederae CBS 113979</name>
    <dbReference type="NCBI Taxonomy" id="1176131"/>
    <lineage>
        <taxon>Eukaryota</taxon>
        <taxon>Fungi</taxon>
        <taxon>Dikarya</taxon>
        <taxon>Ascomycota</taxon>
        <taxon>Pezizomycotina</taxon>
        <taxon>Dothideomycetes</taxon>
        <taxon>Pleosporomycetidae</taxon>
        <taxon>Aulographales</taxon>
        <taxon>Aulographaceae</taxon>
    </lineage>
</organism>
<keyword evidence="8" id="KW-0551">Lipid droplet</keyword>
<keyword evidence="15" id="KW-0576">Peroxisome</keyword>
<evidence type="ECO:0000256" key="17">
    <source>
        <dbReference type="ARBA" id="ARBA00060276"/>
    </source>
</evidence>
<evidence type="ECO:0000256" key="19">
    <source>
        <dbReference type="ARBA" id="ARBA00078285"/>
    </source>
</evidence>
<keyword evidence="5" id="KW-0813">Transport</keyword>
<evidence type="ECO:0000256" key="14">
    <source>
        <dbReference type="ARBA" id="ARBA00023136"/>
    </source>
</evidence>
<dbReference type="InterPro" id="IPR042099">
    <property type="entry name" value="ANL_N_sf"/>
</dbReference>
<feature type="domain" description="AMP-dependent synthetase/ligase" evidence="20">
    <location>
        <begin position="60"/>
        <end position="411"/>
    </location>
</feature>
<evidence type="ECO:0000256" key="13">
    <source>
        <dbReference type="ARBA" id="ARBA00023055"/>
    </source>
</evidence>
<dbReference type="InterPro" id="IPR045851">
    <property type="entry name" value="AMP-bd_C_sf"/>
</dbReference>
<dbReference type="FunFam" id="3.40.50.12780:FF:000019">
    <property type="entry name" value="Long-chain fatty acid transporter"/>
    <property type="match status" value="1"/>
</dbReference>
<evidence type="ECO:0000256" key="5">
    <source>
        <dbReference type="ARBA" id="ARBA00022448"/>
    </source>
</evidence>
<dbReference type="PANTHER" id="PTHR43107:SF6">
    <property type="entry name" value="ACYL-COA SYNTHETASE FAMILY PROTEIN (CEFD1), PUTATIVE (AFU_ORTHOLOGUE AFUA_6G03630)-RELATED"/>
    <property type="match status" value="1"/>
</dbReference>
<dbReference type="GO" id="GO:0005778">
    <property type="term" value="C:peroxisomal membrane"/>
    <property type="evidence" value="ECO:0007669"/>
    <property type="project" value="UniProtKB-SubCell"/>
</dbReference>
<dbReference type="Gene3D" id="3.40.50.12780">
    <property type="entry name" value="N-terminal domain of ligase-like"/>
    <property type="match status" value="1"/>
</dbReference>
<protein>
    <recommendedName>
        <fullName evidence="18">Very long-chain fatty acid transport protein</fullName>
    </recommendedName>
    <alternativeName>
        <fullName evidence="19">Very-long-chain acyl-CoA synthetase</fullName>
    </alternativeName>
</protein>
<dbReference type="GO" id="GO:0005324">
    <property type="term" value="F:long-chain fatty acid transmembrane transporter activity"/>
    <property type="evidence" value="ECO:0007669"/>
    <property type="project" value="TreeGrafter"/>
</dbReference>
<evidence type="ECO:0000256" key="12">
    <source>
        <dbReference type="ARBA" id="ARBA00022989"/>
    </source>
</evidence>
<dbReference type="OrthoDB" id="196650at2759"/>
<dbReference type="PROSITE" id="PS00455">
    <property type="entry name" value="AMP_BINDING"/>
    <property type="match status" value="1"/>
</dbReference>
<dbReference type="GO" id="GO:0005524">
    <property type="term" value="F:ATP binding"/>
    <property type="evidence" value="ECO:0007669"/>
    <property type="project" value="UniProtKB-KW"/>
</dbReference>
<dbReference type="GO" id="GO:0009898">
    <property type="term" value="C:cytoplasmic side of plasma membrane"/>
    <property type="evidence" value="ECO:0007669"/>
    <property type="project" value="TreeGrafter"/>
</dbReference>
<comment type="subcellular location">
    <subcellularLocation>
        <location evidence="3">Cell membrane</location>
        <topology evidence="3">Multi-pass membrane protein</topology>
    </subcellularLocation>
    <subcellularLocation>
        <location evidence="1">Lipid droplet</location>
    </subcellularLocation>
    <subcellularLocation>
        <location evidence="2">Peroxisome membrane</location>
        <topology evidence="2">Multi-pass membrane protein</topology>
    </subcellularLocation>
</comment>
<reference evidence="21" key="1">
    <citation type="journal article" date="2020" name="Stud. Mycol.">
        <title>101 Dothideomycetes genomes: a test case for predicting lifestyles and emergence of pathogens.</title>
        <authorList>
            <person name="Haridas S."/>
            <person name="Albert R."/>
            <person name="Binder M."/>
            <person name="Bloem J."/>
            <person name="Labutti K."/>
            <person name="Salamov A."/>
            <person name="Andreopoulos B."/>
            <person name="Baker S."/>
            <person name="Barry K."/>
            <person name="Bills G."/>
            <person name="Bluhm B."/>
            <person name="Cannon C."/>
            <person name="Castanera R."/>
            <person name="Culley D."/>
            <person name="Daum C."/>
            <person name="Ezra D."/>
            <person name="Gonzalez J."/>
            <person name="Henrissat B."/>
            <person name="Kuo A."/>
            <person name="Liang C."/>
            <person name="Lipzen A."/>
            <person name="Lutzoni F."/>
            <person name="Magnuson J."/>
            <person name="Mondo S."/>
            <person name="Nolan M."/>
            <person name="Ohm R."/>
            <person name="Pangilinan J."/>
            <person name="Park H.-J."/>
            <person name="Ramirez L."/>
            <person name="Alfaro M."/>
            <person name="Sun H."/>
            <person name="Tritt A."/>
            <person name="Yoshinaga Y."/>
            <person name="Zwiers L.-H."/>
            <person name="Turgeon B."/>
            <person name="Goodwin S."/>
            <person name="Spatafora J."/>
            <person name="Crous P."/>
            <person name="Grigoriev I."/>
        </authorList>
    </citation>
    <scope>NUCLEOTIDE SEQUENCE</scope>
    <source>
        <strain evidence="21">CBS 113979</strain>
    </source>
</reference>
<dbReference type="GO" id="GO:0044539">
    <property type="term" value="P:long-chain fatty acid import into cell"/>
    <property type="evidence" value="ECO:0007669"/>
    <property type="project" value="TreeGrafter"/>
</dbReference>
<comment type="function">
    <text evidence="17">Acyl-CoA synthetase required for both the import of long chain fatty acids (LCFAs) (C14-C18) and the activation very long chain fatty acids (VLCFAs) (C20-C26) by esterification of the fatty acids into metabolically active CoA-thioesters for subsequent degradation or incorporation into phospholipids. The transport and fatty acyl-CoA synthetase activities are genetically separable and are thus independent activities. Esterifies VLCFAs in the peroxisome matrix. The VLCFAs are actively transported into peroxisomes by a PXA1-PXA2 heterodimeric transporter in the peroxisomal membrane.</text>
</comment>
<dbReference type="SUPFAM" id="SSF56801">
    <property type="entry name" value="Acetyl-CoA synthetase-like"/>
    <property type="match status" value="1"/>
</dbReference>
<gene>
    <name evidence="21" type="ORF">K402DRAFT_450476</name>
</gene>
<evidence type="ECO:0000256" key="18">
    <source>
        <dbReference type="ARBA" id="ARBA00068795"/>
    </source>
</evidence>
<evidence type="ECO:0000256" key="7">
    <source>
        <dbReference type="ARBA" id="ARBA00022598"/>
    </source>
</evidence>
<evidence type="ECO:0000256" key="10">
    <source>
        <dbReference type="ARBA" id="ARBA00022741"/>
    </source>
</evidence>
<evidence type="ECO:0000256" key="3">
    <source>
        <dbReference type="ARBA" id="ARBA00004651"/>
    </source>
</evidence>
<dbReference type="GO" id="GO:0004467">
    <property type="term" value="F:long-chain fatty acid-CoA ligase activity"/>
    <property type="evidence" value="ECO:0007669"/>
    <property type="project" value="TreeGrafter"/>
</dbReference>
<dbReference type="InterPro" id="IPR020845">
    <property type="entry name" value="AMP-binding_CS"/>
</dbReference>
<evidence type="ECO:0000256" key="15">
    <source>
        <dbReference type="ARBA" id="ARBA00023140"/>
    </source>
</evidence>